<evidence type="ECO:0008006" key="5">
    <source>
        <dbReference type="Google" id="ProtNLM"/>
    </source>
</evidence>
<feature type="region of interest" description="Disordered" evidence="1">
    <location>
        <begin position="597"/>
        <end position="659"/>
    </location>
</feature>
<feature type="region of interest" description="Disordered" evidence="1">
    <location>
        <begin position="791"/>
        <end position="810"/>
    </location>
</feature>
<dbReference type="eggNOG" id="COG2885">
    <property type="taxonomic scope" value="Bacteria"/>
</dbReference>
<evidence type="ECO:0000256" key="2">
    <source>
        <dbReference type="SAM" id="SignalP"/>
    </source>
</evidence>
<dbReference type="InterPro" id="IPR013783">
    <property type="entry name" value="Ig-like_fold"/>
</dbReference>
<dbReference type="InterPro" id="IPR024038">
    <property type="entry name" value="MYXO-CTERM"/>
</dbReference>
<dbReference type="AlphaFoldDB" id="L7U2G6"/>
<reference evidence="3 4" key="1">
    <citation type="journal article" date="2013" name="Genome Announc.">
        <title>Complete genome sequence of Myxococcus stipitatus strain DSM 14675, a fruiting myxobacterium.</title>
        <authorList>
            <person name="Huntley S."/>
            <person name="Kneip S."/>
            <person name="Treuner-Lange A."/>
            <person name="Sogaard-Andersen L."/>
        </authorList>
    </citation>
    <scope>NUCLEOTIDE SEQUENCE [LARGE SCALE GENOMIC DNA]</scope>
    <source>
        <strain evidence="4">DSM 14675 / JCM 12634 / Mx s8</strain>
    </source>
</reference>
<dbReference type="NCBIfam" id="TIGR03901">
    <property type="entry name" value="MYXO-CTERM"/>
    <property type="match status" value="1"/>
</dbReference>
<evidence type="ECO:0000313" key="3">
    <source>
        <dbReference type="EMBL" id="AGC41792.1"/>
    </source>
</evidence>
<feature type="compositionally biased region" description="Low complexity" evidence="1">
    <location>
        <begin position="637"/>
        <end position="653"/>
    </location>
</feature>
<evidence type="ECO:0000256" key="1">
    <source>
        <dbReference type="SAM" id="MobiDB-lite"/>
    </source>
</evidence>
<dbReference type="PATRIC" id="fig|1278073.3.peg.459"/>
<dbReference type="STRING" id="1278073.MYSTI_00441"/>
<gene>
    <name evidence="3" type="ordered locus">MYSTI_00441</name>
</gene>
<proteinExistence type="predicted"/>
<feature type="compositionally biased region" description="Pro residues" evidence="1">
    <location>
        <begin position="800"/>
        <end position="810"/>
    </location>
</feature>
<dbReference type="OrthoDB" id="5496215at2"/>
<dbReference type="EMBL" id="CP004025">
    <property type="protein sequence ID" value="AGC41792.1"/>
    <property type="molecule type" value="Genomic_DNA"/>
</dbReference>
<keyword evidence="4" id="KW-1185">Reference proteome</keyword>
<protein>
    <recommendedName>
        <fullName evidence="5">Bacterial Ig-like domain-containing protein</fullName>
    </recommendedName>
</protein>
<dbReference type="InterPro" id="IPR058184">
    <property type="entry name" value="AgmC-like_N"/>
</dbReference>
<dbReference type="NCBIfam" id="TIGR03382">
    <property type="entry name" value="GC_trans_RRR"/>
    <property type="match status" value="1"/>
</dbReference>
<keyword evidence="2" id="KW-0732">Signal</keyword>
<dbReference type="RefSeq" id="WP_015346055.1">
    <property type="nucleotide sequence ID" value="NC_020126.1"/>
</dbReference>
<feature type="compositionally biased region" description="Gly residues" evidence="1">
    <location>
        <begin position="88"/>
        <end position="99"/>
    </location>
</feature>
<name>L7U2G6_MYXSD</name>
<dbReference type="NCBIfam" id="NF047640">
    <property type="entry name" value="gliding_AgmC_N"/>
    <property type="match status" value="1"/>
</dbReference>
<dbReference type="KEGG" id="msd:MYSTI_00441"/>
<organism evidence="3 4">
    <name type="scientific">Myxococcus stipitatus (strain DSM 14675 / JCM 12634 / Mx s8)</name>
    <dbReference type="NCBI Taxonomy" id="1278073"/>
    <lineage>
        <taxon>Bacteria</taxon>
        <taxon>Pseudomonadati</taxon>
        <taxon>Myxococcota</taxon>
        <taxon>Myxococcia</taxon>
        <taxon>Myxococcales</taxon>
        <taxon>Cystobacterineae</taxon>
        <taxon>Myxococcaceae</taxon>
        <taxon>Myxococcus</taxon>
    </lineage>
</organism>
<accession>L7U2G6</accession>
<dbReference type="Gene3D" id="2.60.40.10">
    <property type="entry name" value="Immunoglobulins"/>
    <property type="match status" value="2"/>
</dbReference>
<dbReference type="Proteomes" id="UP000011131">
    <property type="component" value="Chromosome"/>
</dbReference>
<dbReference type="InterPro" id="IPR017756">
    <property type="entry name" value="TM_Gly-Cys-Arg_CS"/>
</dbReference>
<dbReference type="HOGENOM" id="CLU_357430_0_0_7"/>
<feature type="chain" id="PRO_5003983379" description="Bacterial Ig-like domain-containing protein" evidence="2">
    <location>
        <begin position="20"/>
        <end position="810"/>
    </location>
</feature>
<sequence length="810" mass="78638">MRLPPLVLVLLLLSSAAQAELDSFGVGTGRDGSLTVNTRRTINTAMRMPLGAQRGTRTLSVEAVTAPAVGSLLLIHQTQGFASSTPSGGTGPTSPGGVGSWEMARVSSVTAGSPMVIQLSAPLVNTYDAPGSQAVTVPEYTTVNVSGSGSLVAPAWNGSSGGILAFLANGAVTNNSSINADGMGFRGGVFGENTTRTNCTGDDLPTSQGGAFKGEGLVVERYGSASGRGNLVNAGGGGICKDAGGGGGGHRGAGGLGGRTAPTDGMRDMGGQGGVVMDYTVVYSFLLGGGGGAGEGDTGDGSSGGAGGGAVLVRALSVSGGGTFSANGAAAAASGGEDGAGGGGAGGSVIVRVTGALGCSQALVQGGAGGNAPSASFQTGPGGGGAGGVLLLHGASVLCSGSHAGGAAGTAGSSGGSYGATAGGIGEMKQFIFPYQAPTTPVITEPIVNTTVSTRPTIRGVADPGMRVIISVDGVRVAEVGAGVDGAFVTVLDPPASELAVGTHVVTAVSESMGAYSRPASQVSFNARSQAADAGLEIPIIVVPAEGEVTGPTPYIAGVAVNARTVGLYIDNREEAIVTADSQGRFRYDIPADSPLAVGPHKVNAHGHDVDDNSSGSSPDTRFEVVLPDPDAGSPTPDAGGSDAGSSGPDAGSGDAGSGVTREVPVLVVPAEGEWVDPTPLFAGVAQPGATVSLDVDGTRVATVVADATGAFRHTLAAESALTSGAHAVSASMLNSESGTPGPKSPDTGFQVRGPTALDVGCGGCGASPTGAAAAWVLLIGVAALLRQRRRQVSGVRVTPPRPKCGPPAR</sequence>
<feature type="region of interest" description="Disordered" evidence="1">
    <location>
        <begin position="81"/>
        <end position="100"/>
    </location>
</feature>
<feature type="signal peptide" evidence="2">
    <location>
        <begin position="1"/>
        <end position="19"/>
    </location>
</feature>
<evidence type="ECO:0000313" key="4">
    <source>
        <dbReference type="Proteomes" id="UP000011131"/>
    </source>
</evidence>